<evidence type="ECO:0000313" key="3">
    <source>
        <dbReference type="Proteomes" id="UP000014585"/>
    </source>
</evidence>
<dbReference type="Pfam" id="PF10881">
    <property type="entry name" value="DUF2726"/>
    <property type="match status" value="1"/>
</dbReference>
<dbReference type="AlphaFoldDB" id="S3IZ57"/>
<organism evidence="2 3">
    <name type="scientific">Cedecea davisae DSM 4568</name>
    <dbReference type="NCBI Taxonomy" id="566551"/>
    <lineage>
        <taxon>Bacteria</taxon>
        <taxon>Pseudomonadati</taxon>
        <taxon>Pseudomonadota</taxon>
        <taxon>Gammaproteobacteria</taxon>
        <taxon>Enterobacterales</taxon>
        <taxon>Enterobacteriaceae</taxon>
        <taxon>Cedecea</taxon>
    </lineage>
</organism>
<evidence type="ECO:0000259" key="1">
    <source>
        <dbReference type="Pfam" id="PF10881"/>
    </source>
</evidence>
<accession>S3IZ57</accession>
<dbReference type="HOGENOM" id="CLU_1445234_0_0_6"/>
<name>S3IZ57_9ENTR</name>
<comment type="caution">
    <text evidence="2">The sequence shown here is derived from an EMBL/GenBank/DDBJ whole genome shotgun (WGS) entry which is preliminary data.</text>
</comment>
<feature type="domain" description="DUF2726" evidence="1">
    <location>
        <begin position="58"/>
        <end position="175"/>
    </location>
</feature>
<gene>
    <name evidence="2" type="ORF">HMPREF0201_01596</name>
</gene>
<dbReference type="Gene3D" id="3.40.960.10">
    <property type="entry name" value="VSR Endonuclease"/>
    <property type="match status" value="1"/>
</dbReference>
<dbReference type="EMBL" id="ATDT01000009">
    <property type="protein sequence ID" value="EPF18185.1"/>
    <property type="molecule type" value="Genomic_DNA"/>
</dbReference>
<dbReference type="Proteomes" id="UP000014585">
    <property type="component" value="Unassembled WGS sequence"/>
</dbReference>
<dbReference type="OrthoDB" id="5782056at2"/>
<dbReference type="RefSeq" id="WP_016535907.1">
    <property type="nucleotide sequence ID" value="NZ_KE161030.1"/>
</dbReference>
<dbReference type="InterPro" id="IPR024402">
    <property type="entry name" value="DUF2726"/>
</dbReference>
<protein>
    <recommendedName>
        <fullName evidence="1">DUF2726 domain-containing protein</fullName>
    </recommendedName>
</protein>
<evidence type="ECO:0000313" key="2">
    <source>
        <dbReference type="EMBL" id="EPF18185.1"/>
    </source>
</evidence>
<proteinExistence type="predicted"/>
<sequence length="187" mass="21712">MAFNPKINGKSIAISLTPSSEAEWEEYENLYSDLPTKLVETLPTKRTIFLSKIERDFLDAAIKKLPNYLIFSQVQLIRLVDIDSSKIPQFKIDFPTFFQGEEEKYAIFNLINLLSVDFVISNKTGYPLCVIEVDGEEHKKSYSARKDEFKNKALENAGIKIFRITNKDACDEKKLDYFLEDIRFNYL</sequence>
<reference evidence="2 3" key="1">
    <citation type="submission" date="2013-04" db="EMBL/GenBank/DDBJ databases">
        <authorList>
            <person name="Weinstock G."/>
            <person name="Sodergren E."/>
            <person name="Lobos E.A."/>
            <person name="Fulton L."/>
            <person name="Fulton R."/>
            <person name="Courtney L."/>
            <person name="Fronick C."/>
            <person name="O'Laughlin M."/>
            <person name="Godfrey J."/>
            <person name="Wilson R.M."/>
            <person name="Miner T."/>
            <person name="Farmer C."/>
            <person name="Delehaunty K."/>
            <person name="Cordes M."/>
            <person name="Minx P."/>
            <person name="Tomlinson C."/>
            <person name="Chen J."/>
            <person name="Wollam A."/>
            <person name="Pepin K.H."/>
            <person name="Palsikar V.B."/>
            <person name="Zhang X."/>
            <person name="Suruliraj S."/>
            <person name="Perna N.T."/>
            <person name="Plunkett G."/>
            <person name="Warren W."/>
            <person name="Mitreva M."/>
            <person name="Mardis E.R."/>
            <person name="Wilson R.K."/>
        </authorList>
    </citation>
    <scope>NUCLEOTIDE SEQUENCE [LARGE SCALE GENOMIC DNA]</scope>
    <source>
        <strain evidence="2 3">DSM 4568</strain>
    </source>
</reference>